<dbReference type="HAMAP" id="MF_00036_B">
    <property type="entry name" value="Ala_tRNA_synth_B"/>
    <property type="match status" value="1"/>
</dbReference>
<feature type="binding site" evidence="11">
    <location>
        <position position="559"/>
    </location>
    <ligand>
        <name>Zn(2+)</name>
        <dbReference type="ChEBI" id="CHEBI:29105"/>
    </ligand>
</feature>
<keyword evidence="2 11" id="KW-0820">tRNA-binding</keyword>
<organism evidence="14 15">
    <name type="scientific">Spiribacter insolitus</name>
    <dbReference type="NCBI Taxonomy" id="3122417"/>
    <lineage>
        <taxon>Bacteria</taxon>
        <taxon>Pseudomonadati</taxon>
        <taxon>Pseudomonadota</taxon>
        <taxon>Gammaproteobacteria</taxon>
        <taxon>Chromatiales</taxon>
        <taxon>Ectothiorhodospiraceae</taxon>
        <taxon>Spiribacter</taxon>
    </lineage>
</organism>
<evidence type="ECO:0000256" key="11">
    <source>
        <dbReference type="HAMAP-Rule" id="MF_00036"/>
    </source>
</evidence>
<reference evidence="14 15" key="1">
    <citation type="submission" date="2024-02" db="EMBL/GenBank/DDBJ databases">
        <title>New especies of Spiribacter isolated from saline water.</title>
        <authorList>
            <person name="Leon M.J."/>
            <person name="De La Haba R."/>
            <person name="Sanchez-Porro C."/>
            <person name="Ventosa A."/>
        </authorList>
    </citation>
    <scope>NUCLEOTIDE SEQUENCE [LARGE SCALE GENOMIC DNA]</scope>
    <source>
        <strain evidence="15">ag22IC4-189</strain>
    </source>
</reference>
<dbReference type="Gene3D" id="6.10.250.550">
    <property type="match status" value="1"/>
</dbReference>
<dbReference type="CDD" id="cd00673">
    <property type="entry name" value="AlaRS_core"/>
    <property type="match status" value="1"/>
</dbReference>
<comment type="subcellular location">
    <subcellularLocation>
        <location evidence="11">Cytoplasm</location>
    </subcellularLocation>
</comment>
<feature type="domain" description="Alanyl-transfer RNA synthetases family profile" evidence="13">
    <location>
        <begin position="3"/>
        <end position="700"/>
    </location>
</feature>
<dbReference type="GO" id="GO:0004813">
    <property type="term" value="F:alanine-tRNA ligase activity"/>
    <property type="evidence" value="ECO:0007669"/>
    <property type="project" value="UniProtKB-EC"/>
</dbReference>
<evidence type="ECO:0000256" key="8">
    <source>
        <dbReference type="ARBA" id="ARBA00022884"/>
    </source>
</evidence>
<accession>A0ABV3T9R1</accession>
<feature type="coiled-coil region" evidence="12">
    <location>
        <begin position="695"/>
        <end position="786"/>
    </location>
</feature>
<evidence type="ECO:0000256" key="5">
    <source>
        <dbReference type="ARBA" id="ARBA00022741"/>
    </source>
</evidence>
<dbReference type="Gene3D" id="3.30.980.10">
    <property type="entry name" value="Threonyl-trna Synthetase, Chain A, domain 2"/>
    <property type="match status" value="1"/>
</dbReference>
<dbReference type="Pfam" id="PF01411">
    <property type="entry name" value="tRNA-synt_2c"/>
    <property type="match status" value="1"/>
</dbReference>
<proteinExistence type="inferred from homology"/>
<keyword evidence="6 11" id="KW-0862">Zinc</keyword>
<evidence type="ECO:0000256" key="4">
    <source>
        <dbReference type="ARBA" id="ARBA00022723"/>
    </source>
</evidence>
<keyword evidence="8 11" id="KW-0694">RNA-binding</keyword>
<keyword evidence="5 11" id="KW-0547">Nucleotide-binding</keyword>
<evidence type="ECO:0000256" key="9">
    <source>
        <dbReference type="ARBA" id="ARBA00022917"/>
    </source>
</evidence>
<evidence type="ECO:0000256" key="12">
    <source>
        <dbReference type="SAM" id="Coils"/>
    </source>
</evidence>
<protein>
    <recommendedName>
        <fullName evidence="11">Alanine--tRNA ligase</fullName>
        <ecNumber evidence="11">6.1.1.7</ecNumber>
    </recommendedName>
    <alternativeName>
        <fullName evidence="11">Alanyl-tRNA synthetase</fullName>
        <shortName evidence="11">AlaRS</shortName>
    </alternativeName>
</protein>
<feature type="binding site" evidence="11">
    <location>
        <position position="555"/>
    </location>
    <ligand>
        <name>Zn(2+)</name>
        <dbReference type="ChEBI" id="CHEBI:29105"/>
    </ligand>
</feature>
<dbReference type="SUPFAM" id="SSF55186">
    <property type="entry name" value="ThrRS/AlaRS common domain"/>
    <property type="match status" value="1"/>
</dbReference>
<keyword evidence="3 11" id="KW-0436">Ligase</keyword>
<dbReference type="InterPro" id="IPR023033">
    <property type="entry name" value="Ala_tRNA_ligase_euk/bac"/>
</dbReference>
<dbReference type="InterPro" id="IPR018165">
    <property type="entry name" value="Ala-tRNA-synth_IIc_core"/>
</dbReference>
<evidence type="ECO:0000256" key="6">
    <source>
        <dbReference type="ARBA" id="ARBA00022833"/>
    </source>
</evidence>
<dbReference type="PROSITE" id="PS50860">
    <property type="entry name" value="AA_TRNA_LIGASE_II_ALA"/>
    <property type="match status" value="1"/>
</dbReference>
<dbReference type="InterPro" id="IPR009000">
    <property type="entry name" value="Transl_B-barrel_sf"/>
</dbReference>
<dbReference type="Pfam" id="PF02272">
    <property type="entry name" value="DHHA1"/>
    <property type="match status" value="1"/>
</dbReference>
<dbReference type="InterPro" id="IPR018162">
    <property type="entry name" value="Ala-tRNA-ligase_IIc_anticod-bd"/>
</dbReference>
<dbReference type="InterPro" id="IPR003156">
    <property type="entry name" value="DHHA1_dom"/>
</dbReference>
<comment type="caution">
    <text evidence="14">The sequence shown here is derived from an EMBL/GenBank/DDBJ whole genome shotgun (WGS) entry which is preliminary data.</text>
</comment>
<evidence type="ECO:0000256" key="7">
    <source>
        <dbReference type="ARBA" id="ARBA00022840"/>
    </source>
</evidence>
<dbReference type="Gene3D" id="2.40.30.130">
    <property type="match status" value="1"/>
</dbReference>
<gene>
    <name evidence="11 14" type="primary">alaS</name>
    <name evidence="14" type="ORF">V6X30_04430</name>
</gene>
<dbReference type="SUPFAM" id="SSF101353">
    <property type="entry name" value="Putative anticodon-binding domain of alanyl-tRNA synthetase (AlaRS)"/>
    <property type="match status" value="1"/>
</dbReference>
<dbReference type="Gene3D" id="3.30.930.10">
    <property type="entry name" value="Bira Bifunctional Protein, Domain 2"/>
    <property type="match status" value="1"/>
</dbReference>
<dbReference type="EC" id="6.1.1.7" evidence="11"/>
<name>A0ABV3T9R1_9GAMM</name>
<keyword evidence="7 11" id="KW-0067">ATP-binding</keyword>
<sequence>MNKSSADIRRAFQTFFAERGHEIVPSSPLVPANDPTLLFTNAGMVPFKDVFLGREQRPYQRAVSSQRCVRAGGKHNDLENVGYTARHHTFFEMLGNFSFGDYFKRDAIQYAWAFLTETLELPAERLWVTVYEEDDEAASIWLDEVGVDPSRFSRIGAADNFWSMGDTGPCGPCSEIFYDHGPEVPGGPPGTPEEDGDRYVEIWNLVFMQYDRGANGALTPLPKPSIDTGMGLERVAAVVQGVTNNFDIDLFRNLVDAAARLAGTEDRESSSLRVIADHIRACAFLVVDGVLPGNEGRGYVLRRIIRRAVRHGYKLGVEEPFFWKLVAPLITEMGEAYPELPNNRELVERVLRQEEVRFRETLEQGLRLLADDLEHLDGDTVPGETVFKLYDTYGFPVDLTADVAREQGLHLDMEGFETAMTSQRERARAASVFRAEYGGAADFGGTTTFSGYDVIEDAAQVIGLYRDGGAVDALEPGDEGMVILDRTPFYAEAGGQVGDTGYLIASGVEFKVEDTQRYAQARGHLGQMVSGRLQLGDAVDARIDAARRHRTALNHTATHLLHAALREVLGEHIHQKGSLVASDRLRFDFAHFEPITADELEDIEVLVNAWIRRDDDAEIFETDYDRAIEMGATALFGEKYGDRVRVVRFGGFSTELCGGCHIESTGRIGLFAITTEGGVSAGVRRIEAVTGAAAIERMQTQARTLQQAADRLRVSPDNVLMRLDQETDKVRELERELGRLKQRLASQAGSELADNALEIEGVRVLAARIEEGGESLRDTVDQLKNKLGTAVIVLAASDDQKVRLVAGVTSDLTDRLRAGNLVNHVAGQVGGRGGGRADFAQAGGSDPEALPAALASVSAWVQDHLENKKG</sequence>
<keyword evidence="9 11" id="KW-0648">Protein biosynthesis</keyword>
<dbReference type="PANTHER" id="PTHR11777">
    <property type="entry name" value="ALANYL-TRNA SYNTHETASE"/>
    <property type="match status" value="1"/>
</dbReference>
<dbReference type="InterPro" id="IPR012947">
    <property type="entry name" value="tRNA_SAD"/>
</dbReference>
<comment type="function">
    <text evidence="11">Catalyzes the attachment of alanine to tRNA(Ala) in a two-step reaction: alanine is first activated by ATP to form Ala-AMP and then transferred to the acceptor end of tRNA(Ala). Also edits incorrectly charged Ser-tRNA(Ala) and Gly-tRNA(Ala) via its editing domain.</text>
</comment>
<evidence type="ECO:0000256" key="10">
    <source>
        <dbReference type="ARBA" id="ARBA00023146"/>
    </source>
</evidence>
<dbReference type="InterPro" id="IPR045864">
    <property type="entry name" value="aa-tRNA-synth_II/BPL/LPL"/>
</dbReference>
<dbReference type="Pfam" id="PF07973">
    <property type="entry name" value="tRNA_SAD"/>
    <property type="match status" value="1"/>
</dbReference>
<evidence type="ECO:0000256" key="2">
    <source>
        <dbReference type="ARBA" id="ARBA00022555"/>
    </source>
</evidence>
<dbReference type="InterPro" id="IPR002318">
    <property type="entry name" value="Ala-tRNA-lgiase_IIc"/>
</dbReference>
<keyword evidence="10 11" id="KW-0030">Aminoacyl-tRNA synthetase</keyword>
<dbReference type="InterPro" id="IPR018164">
    <property type="entry name" value="Ala-tRNA-synth_IIc_N"/>
</dbReference>
<dbReference type="PANTHER" id="PTHR11777:SF9">
    <property type="entry name" value="ALANINE--TRNA LIGASE, CYTOPLASMIC"/>
    <property type="match status" value="1"/>
</dbReference>
<dbReference type="Gene3D" id="3.10.310.40">
    <property type="match status" value="1"/>
</dbReference>
<evidence type="ECO:0000256" key="3">
    <source>
        <dbReference type="ARBA" id="ARBA00022598"/>
    </source>
</evidence>
<feature type="binding site" evidence="11">
    <location>
        <position position="661"/>
    </location>
    <ligand>
        <name>Zn(2+)</name>
        <dbReference type="ChEBI" id="CHEBI:29105"/>
    </ligand>
</feature>
<dbReference type="Proteomes" id="UP001556637">
    <property type="component" value="Unassembled WGS sequence"/>
</dbReference>
<dbReference type="SUPFAM" id="SSF55681">
    <property type="entry name" value="Class II aaRS and biotin synthetases"/>
    <property type="match status" value="1"/>
</dbReference>
<feature type="binding site" evidence="11">
    <location>
        <position position="657"/>
    </location>
    <ligand>
        <name>Zn(2+)</name>
        <dbReference type="ChEBI" id="CHEBI:29105"/>
    </ligand>
</feature>
<comment type="cofactor">
    <cofactor evidence="11">
        <name>Zn(2+)</name>
        <dbReference type="ChEBI" id="CHEBI:29105"/>
    </cofactor>
    <text evidence="11">Binds 1 zinc ion per subunit.</text>
</comment>
<dbReference type="PRINTS" id="PR00980">
    <property type="entry name" value="TRNASYNTHALA"/>
</dbReference>
<comment type="catalytic activity">
    <reaction evidence="11">
        <text>tRNA(Ala) + L-alanine + ATP = L-alanyl-tRNA(Ala) + AMP + diphosphate</text>
        <dbReference type="Rhea" id="RHEA:12540"/>
        <dbReference type="Rhea" id="RHEA-COMP:9657"/>
        <dbReference type="Rhea" id="RHEA-COMP:9923"/>
        <dbReference type="ChEBI" id="CHEBI:30616"/>
        <dbReference type="ChEBI" id="CHEBI:33019"/>
        <dbReference type="ChEBI" id="CHEBI:57972"/>
        <dbReference type="ChEBI" id="CHEBI:78442"/>
        <dbReference type="ChEBI" id="CHEBI:78497"/>
        <dbReference type="ChEBI" id="CHEBI:456215"/>
        <dbReference type="EC" id="6.1.1.7"/>
    </reaction>
</comment>
<dbReference type="Gene3D" id="3.30.54.20">
    <property type="match status" value="1"/>
</dbReference>
<evidence type="ECO:0000313" key="14">
    <source>
        <dbReference type="EMBL" id="MEX0430649.1"/>
    </source>
</evidence>
<keyword evidence="4 11" id="KW-0479">Metal-binding</keyword>
<evidence type="ECO:0000259" key="13">
    <source>
        <dbReference type="PROSITE" id="PS50860"/>
    </source>
</evidence>
<dbReference type="InterPro" id="IPR018163">
    <property type="entry name" value="Thr/Ala-tRNA-synth_IIc_edit"/>
</dbReference>
<dbReference type="EMBL" id="JBAKFF010000001">
    <property type="protein sequence ID" value="MEX0430649.1"/>
    <property type="molecule type" value="Genomic_DNA"/>
</dbReference>
<dbReference type="InterPro" id="IPR050058">
    <property type="entry name" value="Ala-tRNA_ligase"/>
</dbReference>
<dbReference type="RefSeq" id="WP_367983437.1">
    <property type="nucleotide sequence ID" value="NZ_JBAKFF010000001.1"/>
</dbReference>
<evidence type="ECO:0000256" key="1">
    <source>
        <dbReference type="ARBA" id="ARBA00008226"/>
    </source>
</evidence>
<keyword evidence="11" id="KW-0963">Cytoplasm</keyword>
<keyword evidence="15" id="KW-1185">Reference proteome</keyword>
<evidence type="ECO:0000313" key="15">
    <source>
        <dbReference type="Proteomes" id="UP001556637"/>
    </source>
</evidence>
<dbReference type="SUPFAM" id="SSF50447">
    <property type="entry name" value="Translation proteins"/>
    <property type="match status" value="1"/>
</dbReference>
<comment type="similarity">
    <text evidence="1 11">Belongs to the class-II aminoacyl-tRNA synthetase family.</text>
</comment>
<dbReference type="NCBIfam" id="TIGR00344">
    <property type="entry name" value="alaS"/>
    <property type="match status" value="1"/>
</dbReference>
<keyword evidence="12" id="KW-0175">Coiled coil</keyword>
<dbReference type="SMART" id="SM00863">
    <property type="entry name" value="tRNA_SAD"/>
    <property type="match status" value="1"/>
</dbReference>
<comment type="domain">
    <text evidence="11">Consists of three domains; the N-terminal catalytic domain, the editing domain and the C-terminal C-Ala domain. The editing domain removes incorrectly charged amino acids, while the C-Ala domain, along with tRNA(Ala), serves as a bridge to cooperatively bring together the editing and aminoacylation centers thus stimulating deacylation of misacylated tRNAs.</text>
</comment>